<evidence type="ECO:0000256" key="2">
    <source>
        <dbReference type="ARBA" id="ARBA00008682"/>
    </source>
</evidence>
<evidence type="ECO:0000256" key="6">
    <source>
        <dbReference type="ARBA" id="ARBA00023277"/>
    </source>
</evidence>
<proteinExistence type="inferred from homology"/>
<evidence type="ECO:0000256" key="9">
    <source>
        <dbReference type="RuleBase" id="RU000489"/>
    </source>
</evidence>
<dbReference type="PROSITE" id="PS51910">
    <property type="entry name" value="GH18_2"/>
    <property type="match status" value="1"/>
</dbReference>
<dbReference type="SUPFAM" id="SSF51445">
    <property type="entry name" value="(Trans)glycosidases"/>
    <property type="match status" value="1"/>
</dbReference>
<dbReference type="HOGENOM" id="CLU_001837_4_0_1"/>
<dbReference type="InterPro" id="IPR017853">
    <property type="entry name" value="GH"/>
</dbReference>
<dbReference type="GO" id="GO:0006032">
    <property type="term" value="P:chitin catabolic process"/>
    <property type="evidence" value="ECO:0007669"/>
    <property type="project" value="UniProtKB-KW"/>
</dbReference>
<keyword evidence="5" id="KW-0146">Chitin degradation</keyword>
<evidence type="ECO:0000256" key="8">
    <source>
        <dbReference type="ARBA" id="ARBA00023326"/>
    </source>
</evidence>
<dbReference type="InterPro" id="IPR011583">
    <property type="entry name" value="Chitinase_II/V-like_cat"/>
</dbReference>
<dbReference type="Gene3D" id="3.20.20.80">
    <property type="entry name" value="Glycosidases"/>
    <property type="match status" value="1"/>
</dbReference>
<keyword evidence="7 9" id="KW-0326">Glycosidase</keyword>
<sequence>MAHDVSGPVLVVGLLLKHRQHAQQQLHVIKVAVVPMETADLVQNSVVMAVKVIVMPKQNVESTQKQQTLIAPSMCAVVGLVIVVPQKTSVELVVRTIPQEVVVEFPGKFDSNEPHFRDPETCDENTDAMTYDRRIGYYELFNLAERLCDQVYPEDLLVSPLTHINLAFVNFGDDFKLIDDSGDIISRVAFLKARNSGLRVNIAVGGWAFNDPPTSTYFSDMTSTYTNRETFIKSVIDFLNKYGLDGIDIDWEYPAATDRGGNSADTDNYVLLVSQMREAFDQADQPGWEITITIPTSYWYLRGFDLSGLQKYISWFNLMSYDLHGMWDQHNKFTGPYLEGHTNITEIENGLSLLWRNDVKPENVVFGLAFYGRSFTMSDASCSKPGCTFSTSGLPGSCTNTGGILSYSEIVSRNSSLDVSTYYDEASTVKYNVFEGSQWISYDDEQSFTDKKRFISSHCLSGVMIWAIDQDTADHAALAGLLGDFSDTQLQGGSLDDRTATALSTAFSAYTGQDCFVTPTCTDGTDKQKQNDQVCPSGTMSVSTAHSPKQAAGKDLNGDCSEGWFRYICCPTKAMPKNCAWNGAPERSEFGCSGSCGSDQFSLNTDDYVDALGKGSCYTGTRDLCCDAAEVLTDCFWTGCQGPLAIDTVASCGSDDYEFQTYRYDQDNGDWCSAAYVSPVDGAVGSPLHDRFKRAFCCPKGHGYSNCNWSNQPPPDSKTGIVTYDPEAYCTPQQCSNKQTQVTKALDPPQNVGVDESHISCDGVSVSPGYDPDFSYCCDPPSTYSNKWPVDPKDLFENYYDADDSDVMWAYDDEYNNNNADSSRSASDTDDGSDAYGFVMLDGAPGSLDNDFPATNTIARRTVDIPNRKHTIMTTDHSIINATFEHSEETVYVYCNYPQDSPECQKVWFKGAEDTIIRLPSHVGEGPYARIVSMELAEPEYELPDHHIHSRSLESLDSPVYKLKFDYDFHLIKRDDVVNMRVDFTNLLGYWDEVTDTAADSKKKREMYSEHLSQEAWHGKIKTAKRKHDKLRKRKVVTSDGLTTTEMINHEGNTNLAKRWWGAFTAWLDRLNTVESKELGYLSMAFQRSLLLFKASIGCPGKTYFASLKMFFDANVEMEATYAYYFSGTIVPPAVTGTYAYFGLEPSAYLGLRMTGNAQLQTPPGKYRKKILDTISYPGLSLKGIAAVGPTLDLWGEIRGKITLKGEMLAGATLNFDKAEVFWPQDDASSEKYQSLVGIDAKPSHPATDLVTPSFDAKVRMDASMSIIITPEANMGIQIGGPLSSGTLVNAQVVGFINSSLSFEASVVGTAGSTTDPTLTYSYGVYLIYNLGYGAVASVKGFANWAAQNRYAYSPSPRFKIFEQTGSFISTTADKRSIDSPKEDDHYVSRRGLLDWPRLKLSPLDSPSKPDSYASPSSYNSSLDIESLLGKRADTDTSMTDAPDFTQNDGVTCPAGDTAKITLPDYRLNCLIFQDSQLQNPNTGATSIVSGICPPVQSWYTRYSFANSGVTLTWDPNSGRTNSRRGETCDTAHSCNPTQTGLRTLIGDNTIAISCDEFPFAGAEEGGNFYTNQGKAASATCVPAWQNTLQGNCNKILSQLQTNVNYFERDARVAIGTDNGADNWVVWSSGRADNTWETIGNPFNGQTIPPQRLSKYPTAQPHAAVPDADWNFNNQLSFMYKRNFTFGFATPSSAKDGAAWATSGTGAAESWTFASTGQFSPGTDGNDLTTIACAVNTFHQDKIYAYNYNGLCYNGKTIGGRGFGMIPSFTSCDIEFATAASTKRSIGEFNGWKITGIKMRPDLNVTVEMPEDYVPEGPMIPVSKP</sequence>
<evidence type="ECO:0000256" key="5">
    <source>
        <dbReference type="ARBA" id="ARBA00023024"/>
    </source>
</evidence>
<gene>
    <name evidence="12" type="ORF">SBOR_9263</name>
</gene>
<comment type="similarity">
    <text evidence="2">Belongs to the glycosyl hydrolase 18 family. Chitinase class V subfamily.</text>
</comment>
<evidence type="ECO:0000313" key="12">
    <source>
        <dbReference type="EMBL" id="ESZ90354.1"/>
    </source>
</evidence>
<dbReference type="PROSITE" id="PS01095">
    <property type="entry name" value="GH18_1"/>
    <property type="match status" value="1"/>
</dbReference>
<keyword evidence="4 9" id="KW-0378">Hydrolase</keyword>
<feature type="region of interest" description="Disordered" evidence="10">
    <location>
        <begin position="524"/>
        <end position="553"/>
    </location>
</feature>
<dbReference type="PANTHER" id="PTHR11177:SF402">
    <property type="entry name" value="CHITINASE"/>
    <property type="match status" value="1"/>
</dbReference>
<evidence type="ECO:0000256" key="7">
    <source>
        <dbReference type="ARBA" id="ARBA00023295"/>
    </source>
</evidence>
<accession>W9C639</accession>
<feature type="compositionally biased region" description="Polar residues" evidence="10">
    <location>
        <begin position="531"/>
        <end position="547"/>
    </location>
</feature>
<dbReference type="InterPro" id="IPR001223">
    <property type="entry name" value="Glyco_hydro18_cat"/>
</dbReference>
<dbReference type="InterPro" id="IPR029070">
    <property type="entry name" value="Chitinase_insertion_sf"/>
</dbReference>
<keyword evidence="8" id="KW-0624">Polysaccharide degradation</keyword>
<evidence type="ECO:0000256" key="4">
    <source>
        <dbReference type="ARBA" id="ARBA00022801"/>
    </source>
</evidence>
<dbReference type="SUPFAM" id="SSF54556">
    <property type="entry name" value="Chitinase insertion domain"/>
    <property type="match status" value="1"/>
</dbReference>
<dbReference type="InterPro" id="IPR001579">
    <property type="entry name" value="Glyco_hydro_18_chit_AS"/>
</dbReference>
<dbReference type="InterPro" id="IPR050314">
    <property type="entry name" value="Glycosyl_Hydrlase_18"/>
</dbReference>
<dbReference type="Proteomes" id="UP000019487">
    <property type="component" value="Unassembled WGS sequence"/>
</dbReference>
<evidence type="ECO:0000256" key="1">
    <source>
        <dbReference type="ARBA" id="ARBA00000822"/>
    </source>
</evidence>
<comment type="catalytic activity">
    <reaction evidence="1">
        <text>Random endo-hydrolysis of N-acetyl-beta-D-glucosaminide (1-&gt;4)-beta-linkages in chitin and chitodextrins.</text>
        <dbReference type="EC" id="3.2.1.14"/>
    </reaction>
</comment>
<dbReference type="STRING" id="1432307.W9C639"/>
<protein>
    <recommendedName>
        <fullName evidence="3">chitinase</fullName>
        <ecNumber evidence="3">3.2.1.14</ecNumber>
    </recommendedName>
</protein>
<evidence type="ECO:0000313" key="13">
    <source>
        <dbReference type="Proteomes" id="UP000019487"/>
    </source>
</evidence>
<dbReference type="OrthoDB" id="73875at2759"/>
<dbReference type="GO" id="GO:0000272">
    <property type="term" value="P:polysaccharide catabolic process"/>
    <property type="evidence" value="ECO:0007669"/>
    <property type="project" value="UniProtKB-KW"/>
</dbReference>
<evidence type="ECO:0000259" key="11">
    <source>
        <dbReference type="PROSITE" id="PS51910"/>
    </source>
</evidence>
<dbReference type="InterPro" id="IPR029476">
    <property type="entry name" value="DNase_NucA_NucB"/>
</dbReference>
<evidence type="ECO:0000256" key="10">
    <source>
        <dbReference type="SAM" id="MobiDB-lite"/>
    </source>
</evidence>
<keyword evidence="13" id="KW-1185">Reference proteome</keyword>
<dbReference type="Pfam" id="PF14040">
    <property type="entry name" value="DNase_NucA_NucB"/>
    <property type="match status" value="1"/>
</dbReference>
<dbReference type="EC" id="3.2.1.14" evidence="3"/>
<dbReference type="Pfam" id="PF00704">
    <property type="entry name" value="Glyco_hydro_18"/>
    <property type="match status" value="1"/>
</dbReference>
<organism evidence="12 13">
    <name type="scientific">Sclerotinia borealis (strain F-4128)</name>
    <dbReference type="NCBI Taxonomy" id="1432307"/>
    <lineage>
        <taxon>Eukaryota</taxon>
        <taxon>Fungi</taxon>
        <taxon>Dikarya</taxon>
        <taxon>Ascomycota</taxon>
        <taxon>Pezizomycotina</taxon>
        <taxon>Leotiomycetes</taxon>
        <taxon>Helotiales</taxon>
        <taxon>Sclerotiniaceae</taxon>
        <taxon>Sclerotinia</taxon>
    </lineage>
</organism>
<dbReference type="GO" id="GO:0008843">
    <property type="term" value="F:endochitinase activity"/>
    <property type="evidence" value="ECO:0007669"/>
    <property type="project" value="UniProtKB-EC"/>
</dbReference>
<keyword evidence="6" id="KW-0119">Carbohydrate metabolism</keyword>
<dbReference type="SMART" id="SM00636">
    <property type="entry name" value="Glyco_18"/>
    <property type="match status" value="1"/>
</dbReference>
<dbReference type="PANTHER" id="PTHR11177">
    <property type="entry name" value="CHITINASE"/>
    <property type="match status" value="1"/>
</dbReference>
<comment type="caution">
    <text evidence="12">The sequence shown here is derived from an EMBL/GenBank/DDBJ whole genome shotgun (WGS) entry which is preliminary data.</text>
</comment>
<dbReference type="GO" id="GO:0008061">
    <property type="term" value="F:chitin binding"/>
    <property type="evidence" value="ECO:0007669"/>
    <property type="project" value="InterPro"/>
</dbReference>
<dbReference type="EMBL" id="AYSA01000644">
    <property type="protein sequence ID" value="ESZ90354.1"/>
    <property type="molecule type" value="Genomic_DNA"/>
</dbReference>
<dbReference type="Gene3D" id="3.10.50.10">
    <property type="match status" value="1"/>
</dbReference>
<name>W9C639_SCLBF</name>
<feature type="domain" description="GH18" evidence="11">
    <location>
        <begin position="132"/>
        <end position="484"/>
    </location>
</feature>
<evidence type="ECO:0000256" key="3">
    <source>
        <dbReference type="ARBA" id="ARBA00012729"/>
    </source>
</evidence>
<reference evidence="12 13" key="1">
    <citation type="journal article" date="2014" name="Genome Announc.">
        <title>Draft genome sequence of Sclerotinia borealis, a psychrophilic plant pathogenic fungus.</title>
        <authorList>
            <person name="Mardanov A.V."/>
            <person name="Beletsky A.V."/>
            <person name="Kadnikov V.V."/>
            <person name="Ignatov A.N."/>
            <person name="Ravin N.V."/>
        </authorList>
    </citation>
    <scope>NUCLEOTIDE SEQUENCE [LARGE SCALE GENOMIC DNA]</scope>
    <source>
        <strain evidence="13">F-4157</strain>
    </source>
</reference>